<dbReference type="GO" id="GO:0004725">
    <property type="term" value="F:protein tyrosine phosphatase activity"/>
    <property type="evidence" value="ECO:0007669"/>
    <property type="project" value="UniProtKB-EC"/>
</dbReference>
<evidence type="ECO:0000256" key="3">
    <source>
        <dbReference type="ARBA" id="ARBA00022801"/>
    </source>
</evidence>
<evidence type="ECO:0000256" key="5">
    <source>
        <dbReference type="ARBA" id="ARBA00051722"/>
    </source>
</evidence>
<evidence type="ECO:0000256" key="6">
    <source>
        <dbReference type="PIRSR" id="PIRSR617867-1"/>
    </source>
</evidence>
<dbReference type="EMBL" id="VYKK01000005">
    <property type="protein sequence ID" value="KAA9006523.1"/>
    <property type="molecule type" value="Genomic_DNA"/>
</dbReference>
<dbReference type="Pfam" id="PF01451">
    <property type="entry name" value="LMWPc"/>
    <property type="match status" value="1"/>
</dbReference>
<dbReference type="Gene3D" id="3.40.50.2300">
    <property type="match status" value="1"/>
</dbReference>
<evidence type="ECO:0000256" key="2">
    <source>
        <dbReference type="ARBA" id="ARBA00013064"/>
    </source>
</evidence>
<dbReference type="InterPro" id="IPR023485">
    <property type="entry name" value="Ptyr_pPase"/>
</dbReference>
<protein>
    <recommendedName>
        <fullName evidence="2">protein-tyrosine-phosphatase</fullName>
        <ecNumber evidence="2">3.1.3.48</ecNumber>
    </recommendedName>
</protein>
<reference evidence="8 9" key="1">
    <citation type="submission" date="2019-09" db="EMBL/GenBank/DDBJ databases">
        <title>Bacillus ochoae sp. nov., Paenibacillus whitsoniae sp. nov., Paenibacillus spiritus sp. nov. Isolated from the Mars Exploration Rover during spacecraft assembly.</title>
        <authorList>
            <person name="Seuylemezian A."/>
            <person name="Vaishampayan P."/>
        </authorList>
    </citation>
    <scope>NUCLEOTIDE SEQUENCE [LARGE SCALE GENOMIC DNA]</scope>
    <source>
        <strain evidence="8 9">MER_111</strain>
    </source>
</reference>
<dbReference type="InterPro" id="IPR036196">
    <property type="entry name" value="Ptyr_pPase_sf"/>
</dbReference>
<feature type="domain" description="Phosphotyrosine protein phosphatase I" evidence="7">
    <location>
        <begin position="2"/>
        <end position="148"/>
    </location>
</feature>
<dbReference type="SUPFAM" id="SSF52788">
    <property type="entry name" value="Phosphotyrosine protein phosphatases I"/>
    <property type="match status" value="1"/>
</dbReference>
<dbReference type="PANTHER" id="PTHR11717">
    <property type="entry name" value="LOW MOLECULAR WEIGHT PROTEIN TYROSINE PHOSPHATASE"/>
    <property type="match status" value="1"/>
</dbReference>
<keyword evidence="3" id="KW-0378">Hydrolase</keyword>
<accession>A0A5J5GFP3</accession>
<dbReference type="RefSeq" id="WP_150457353.1">
    <property type="nucleotide sequence ID" value="NZ_VYKK01000005.1"/>
</dbReference>
<feature type="active site" description="Proton donor" evidence="6">
    <location>
        <position position="124"/>
    </location>
</feature>
<organism evidence="8 9">
    <name type="scientific">Paenibacillus spiritus</name>
    <dbReference type="NCBI Taxonomy" id="2496557"/>
    <lineage>
        <taxon>Bacteria</taxon>
        <taxon>Bacillati</taxon>
        <taxon>Bacillota</taxon>
        <taxon>Bacilli</taxon>
        <taxon>Bacillales</taxon>
        <taxon>Paenibacillaceae</taxon>
        <taxon>Paenibacillus</taxon>
    </lineage>
</organism>
<evidence type="ECO:0000313" key="9">
    <source>
        <dbReference type="Proteomes" id="UP000367750"/>
    </source>
</evidence>
<comment type="catalytic activity">
    <reaction evidence="5">
        <text>O-phospho-L-tyrosyl-[protein] + H2O = L-tyrosyl-[protein] + phosphate</text>
        <dbReference type="Rhea" id="RHEA:10684"/>
        <dbReference type="Rhea" id="RHEA-COMP:10136"/>
        <dbReference type="Rhea" id="RHEA-COMP:20101"/>
        <dbReference type="ChEBI" id="CHEBI:15377"/>
        <dbReference type="ChEBI" id="CHEBI:43474"/>
        <dbReference type="ChEBI" id="CHEBI:46858"/>
        <dbReference type="ChEBI" id="CHEBI:61978"/>
        <dbReference type="EC" id="3.1.3.48"/>
    </reaction>
</comment>
<dbReference type="SMART" id="SM00226">
    <property type="entry name" value="LMWPc"/>
    <property type="match status" value="1"/>
</dbReference>
<evidence type="ECO:0000256" key="4">
    <source>
        <dbReference type="ARBA" id="ARBA00022912"/>
    </source>
</evidence>
<dbReference type="EC" id="3.1.3.48" evidence="2"/>
<sequence length="161" mass="17781">MLNVLFVCLGNICRSPMAEAVLRHKIRESGLEAEISVDSAGTGDWHTGKPPHGGTRELLDRYGISYAGLVARTVQPEDLDRYDFIVCMDRSNEANVRKLAGGSGARIMGLMDLLPDEAFREVPDPYFTGNFDEVYRLVDAGCEALLFRLKEEISGKRTAGE</sequence>
<evidence type="ECO:0000259" key="7">
    <source>
        <dbReference type="SMART" id="SM00226"/>
    </source>
</evidence>
<evidence type="ECO:0000313" key="8">
    <source>
        <dbReference type="EMBL" id="KAA9006523.1"/>
    </source>
</evidence>
<name>A0A5J5GFP3_9BACL</name>
<dbReference type="CDD" id="cd16343">
    <property type="entry name" value="LMWPTP"/>
    <property type="match status" value="1"/>
</dbReference>
<dbReference type="OrthoDB" id="9784339at2"/>
<comment type="caution">
    <text evidence="8">The sequence shown here is derived from an EMBL/GenBank/DDBJ whole genome shotgun (WGS) entry which is preliminary data.</text>
</comment>
<feature type="active site" description="Nucleophile" evidence="6">
    <location>
        <position position="8"/>
    </location>
</feature>
<gene>
    <name evidence="8" type="ORF">F4V43_06160</name>
</gene>
<evidence type="ECO:0000256" key="1">
    <source>
        <dbReference type="ARBA" id="ARBA00011063"/>
    </source>
</evidence>
<dbReference type="InterPro" id="IPR050438">
    <property type="entry name" value="LMW_PTPase"/>
</dbReference>
<keyword evidence="9" id="KW-1185">Reference proteome</keyword>
<dbReference type="PRINTS" id="PR00719">
    <property type="entry name" value="LMWPTPASE"/>
</dbReference>
<proteinExistence type="inferred from homology"/>
<comment type="similarity">
    <text evidence="1">Belongs to the low molecular weight phosphotyrosine protein phosphatase family.</text>
</comment>
<dbReference type="PANTHER" id="PTHR11717:SF7">
    <property type="entry name" value="LOW MOLECULAR WEIGHT PHOSPHOTYROSINE PROTEIN PHOSPHATASE"/>
    <property type="match status" value="1"/>
</dbReference>
<feature type="active site" evidence="6">
    <location>
        <position position="14"/>
    </location>
</feature>
<dbReference type="InterPro" id="IPR017867">
    <property type="entry name" value="Tyr_phospatase_low_mol_wt"/>
</dbReference>
<keyword evidence="4" id="KW-0904">Protein phosphatase</keyword>
<dbReference type="AlphaFoldDB" id="A0A5J5GFP3"/>
<dbReference type="Proteomes" id="UP000367750">
    <property type="component" value="Unassembled WGS sequence"/>
</dbReference>